<dbReference type="PANTHER" id="PTHR46684">
    <property type="entry name" value="TRANSCRIPTION FACTOR FAMA"/>
    <property type="match status" value="1"/>
</dbReference>
<dbReference type="PANTHER" id="PTHR46684:SF16">
    <property type="entry name" value="TRANSCRIPTION FACTOR BHLH67-LIKE ISOFORM X2"/>
    <property type="match status" value="1"/>
</dbReference>
<reference evidence="8" key="1">
    <citation type="submission" date="2024-03" db="EMBL/GenBank/DDBJ databases">
        <title>WGS assembly of Saponaria officinalis var. Norfolk2.</title>
        <authorList>
            <person name="Jenkins J."/>
            <person name="Shu S."/>
            <person name="Grimwood J."/>
            <person name="Barry K."/>
            <person name="Goodstein D."/>
            <person name="Schmutz J."/>
            <person name="Leebens-Mack J."/>
            <person name="Osbourn A."/>
        </authorList>
    </citation>
    <scope>NUCLEOTIDE SEQUENCE [LARGE SCALE GENOMIC DNA]</scope>
    <source>
        <strain evidence="8">JIC</strain>
    </source>
</reference>
<dbReference type="GO" id="GO:0003677">
    <property type="term" value="F:DNA binding"/>
    <property type="evidence" value="ECO:0007669"/>
    <property type="project" value="UniProtKB-KW"/>
</dbReference>
<organism evidence="8 9">
    <name type="scientific">Saponaria officinalis</name>
    <name type="common">Common soapwort</name>
    <name type="synonym">Lychnis saponaria</name>
    <dbReference type="NCBI Taxonomy" id="3572"/>
    <lineage>
        <taxon>Eukaryota</taxon>
        <taxon>Viridiplantae</taxon>
        <taxon>Streptophyta</taxon>
        <taxon>Embryophyta</taxon>
        <taxon>Tracheophyta</taxon>
        <taxon>Spermatophyta</taxon>
        <taxon>Magnoliopsida</taxon>
        <taxon>eudicotyledons</taxon>
        <taxon>Gunneridae</taxon>
        <taxon>Pentapetalae</taxon>
        <taxon>Caryophyllales</taxon>
        <taxon>Caryophyllaceae</taxon>
        <taxon>Caryophylleae</taxon>
        <taxon>Saponaria</taxon>
    </lineage>
</organism>
<feature type="compositionally biased region" description="Basic residues" evidence="6">
    <location>
        <begin position="149"/>
        <end position="160"/>
    </location>
</feature>
<dbReference type="PROSITE" id="PS50888">
    <property type="entry name" value="BHLH"/>
    <property type="match status" value="1"/>
</dbReference>
<dbReference type="AlphaFoldDB" id="A0AAW1M9M2"/>
<evidence type="ECO:0000256" key="3">
    <source>
        <dbReference type="ARBA" id="ARBA00023125"/>
    </source>
</evidence>
<dbReference type="Proteomes" id="UP001443914">
    <property type="component" value="Unassembled WGS sequence"/>
</dbReference>
<dbReference type="InterPro" id="IPR044283">
    <property type="entry name" value="FAMA/SPEECHLESS/MUTE-like"/>
</dbReference>
<feature type="compositionally biased region" description="Basic and acidic residues" evidence="6">
    <location>
        <begin position="161"/>
        <end position="170"/>
    </location>
</feature>
<dbReference type="GO" id="GO:0005634">
    <property type="term" value="C:nucleus"/>
    <property type="evidence" value="ECO:0007669"/>
    <property type="project" value="UniProtKB-SubCell"/>
</dbReference>
<evidence type="ECO:0000259" key="7">
    <source>
        <dbReference type="PROSITE" id="PS50888"/>
    </source>
</evidence>
<accession>A0AAW1M9M2</accession>
<dbReference type="InterPro" id="IPR054502">
    <property type="entry name" value="bHLH-TF_ACT-like_plant"/>
</dbReference>
<keyword evidence="4" id="KW-0804">Transcription</keyword>
<protein>
    <recommendedName>
        <fullName evidence="7">BHLH domain-containing protein</fullName>
    </recommendedName>
</protein>
<evidence type="ECO:0000313" key="9">
    <source>
        <dbReference type="Proteomes" id="UP001443914"/>
    </source>
</evidence>
<evidence type="ECO:0000256" key="4">
    <source>
        <dbReference type="ARBA" id="ARBA00023163"/>
    </source>
</evidence>
<keyword evidence="3" id="KW-0238">DNA-binding</keyword>
<evidence type="ECO:0000313" key="8">
    <source>
        <dbReference type="EMBL" id="KAK9743236.1"/>
    </source>
</evidence>
<dbReference type="SMART" id="SM00353">
    <property type="entry name" value="HLH"/>
    <property type="match status" value="1"/>
</dbReference>
<dbReference type="GO" id="GO:0045893">
    <property type="term" value="P:positive regulation of DNA-templated transcription"/>
    <property type="evidence" value="ECO:0007669"/>
    <property type="project" value="TreeGrafter"/>
</dbReference>
<dbReference type="InterPro" id="IPR011598">
    <property type="entry name" value="bHLH_dom"/>
</dbReference>
<dbReference type="Pfam" id="PF22754">
    <property type="entry name" value="bHLH-TF_ACT-like_plant"/>
    <property type="match status" value="1"/>
</dbReference>
<dbReference type="GO" id="GO:0046983">
    <property type="term" value="F:protein dimerization activity"/>
    <property type="evidence" value="ECO:0007669"/>
    <property type="project" value="InterPro"/>
</dbReference>
<keyword evidence="9" id="KW-1185">Reference proteome</keyword>
<evidence type="ECO:0000256" key="5">
    <source>
        <dbReference type="ARBA" id="ARBA00023242"/>
    </source>
</evidence>
<dbReference type="GO" id="GO:0003700">
    <property type="term" value="F:DNA-binding transcription factor activity"/>
    <property type="evidence" value="ECO:0007669"/>
    <property type="project" value="InterPro"/>
</dbReference>
<gene>
    <name evidence="8" type="ORF">RND81_03G226500</name>
</gene>
<keyword evidence="2" id="KW-0805">Transcription regulation</keyword>
<dbReference type="SUPFAM" id="SSF47459">
    <property type="entry name" value="HLH, helix-loop-helix DNA-binding domain"/>
    <property type="match status" value="1"/>
</dbReference>
<dbReference type="CDD" id="cd11448">
    <property type="entry name" value="bHLH_AtFAMA_like"/>
    <property type="match status" value="1"/>
</dbReference>
<evidence type="ECO:0000256" key="2">
    <source>
        <dbReference type="ARBA" id="ARBA00023015"/>
    </source>
</evidence>
<name>A0AAW1M9M2_SAPOF</name>
<dbReference type="Pfam" id="PF00010">
    <property type="entry name" value="HLH"/>
    <property type="match status" value="1"/>
</dbReference>
<dbReference type="GO" id="GO:0010052">
    <property type="term" value="P:guard cell differentiation"/>
    <property type="evidence" value="ECO:0007669"/>
    <property type="project" value="InterPro"/>
</dbReference>
<proteinExistence type="predicted"/>
<feature type="region of interest" description="Disordered" evidence="6">
    <location>
        <begin position="148"/>
        <end position="170"/>
    </location>
</feature>
<feature type="domain" description="BHLH" evidence="7">
    <location>
        <begin position="168"/>
        <end position="219"/>
    </location>
</feature>
<sequence>MEKIHQCPINPCVDGEDWEVGWLEELVSNCGSNYTFEDLYYYNNNNTESLLPNLEDKMPFMQMLQGVETAVTPAAAAAAATSSSFPLMQEPNYFQLLLKLQHEKIKTNVSSNFASLSELEKTVKSETCTQFTKTTSCNVEAEVGVAPKERRKRKRASKVGKNKEEVESQRMTHIAVERNRRKLMNDHLNALRSLMPASYVQRGDQASIIGGAIDFVKEMEQLLQSLEAQKKMKYSENNNVVVSASSSTASSSNLIQFTNIEDNEDGNNGNFRRNNNKNNNEEYSAENMSAVGDIKVVVIQNHVNLKIECQRRPGQLIRAILGFEELRLTILHLNITSFHTLVHYSFNLKIEEDCKLGSADEVVKAVHHIFSLINLT</sequence>
<evidence type="ECO:0000256" key="6">
    <source>
        <dbReference type="SAM" id="MobiDB-lite"/>
    </source>
</evidence>
<dbReference type="Gene3D" id="4.10.280.10">
    <property type="entry name" value="Helix-loop-helix DNA-binding domain"/>
    <property type="match status" value="1"/>
</dbReference>
<keyword evidence="5" id="KW-0539">Nucleus</keyword>
<comment type="subcellular location">
    <subcellularLocation>
        <location evidence="1">Nucleus</location>
    </subcellularLocation>
</comment>
<comment type="caution">
    <text evidence="8">The sequence shown here is derived from an EMBL/GenBank/DDBJ whole genome shotgun (WGS) entry which is preliminary data.</text>
</comment>
<dbReference type="EMBL" id="JBDFQZ010000003">
    <property type="protein sequence ID" value="KAK9743236.1"/>
    <property type="molecule type" value="Genomic_DNA"/>
</dbReference>
<evidence type="ECO:0000256" key="1">
    <source>
        <dbReference type="ARBA" id="ARBA00004123"/>
    </source>
</evidence>
<dbReference type="InterPro" id="IPR036638">
    <property type="entry name" value="HLH_DNA-bd_sf"/>
</dbReference>